<dbReference type="PANTHER" id="PTHR43428">
    <property type="entry name" value="ARSENATE REDUCTASE"/>
    <property type="match status" value="1"/>
</dbReference>
<dbReference type="GO" id="GO:0046685">
    <property type="term" value="P:response to arsenic-containing substance"/>
    <property type="evidence" value="ECO:0007669"/>
    <property type="project" value="UniProtKB-KW"/>
</dbReference>
<dbReference type="EMBL" id="QQXK01000001">
    <property type="protein sequence ID" value="RII43810.1"/>
    <property type="molecule type" value="Genomic_DNA"/>
</dbReference>
<evidence type="ECO:0000313" key="3">
    <source>
        <dbReference type="EMBL" id="RII43810.1"/>
    </source>
</evidence>
<dbReference type="Proteomes" id="UP000265419">
    <property type="component" value="Unassembled WGS sequence"/>
</dbReference>
<comment type="caution">
    <text evidence="3">The sequence shown here is derived from an EMBL/GenBank/DDBJ whole genome shotgun (WGS) entry which is preliminary data.</text>
</comment>
<name>A0A399JFN1_9MICC</name>
<accession>A0A399JFN1</accession>
<dbReference type="RefSeq" id="WP_119423235.1">
    <property type="nucleotide sequence ID" value="NZ_QQXK01000001.1"/>
</dbReference>
<sequence>MSTDRPSLVFVCVKNGGQSQMAAALARQLAGDRVRVTSAGTKPGDKLNGLSVQVLEESGASVAGEHPKQLTEAMMLGADRVVVLGEEALLPEVPGVAVERWITDEPSLRGIEGRERMDLVLADIRRHVEALLAELD</sequence>
<gene>
    <name evidence="3" type="ORF">DWB68_00855</name>
</gene>
<reference evidence="3 4" key="1">
    <citation type="submission" date="2018-07" db="EMBL/GenBank/DDBJ databases">
        <title>Arthrobacter sp. nov., isolated from raw cow's milk with high bacterial count.</title>
        <authorList>
            <person name="Hahne J."/>
            <person name="Isele D."/>
            <person name="Lipski A."/>
        </authorList>
    </citation>
    <scope>NUCLEOTIDE SEQUENCE [LARGE SCALE GENOMIC DNA]</scope>
    <source>
        <strain evidence="3 4">JZ R-35</strain>
    </source>
</reference>
<protein>
    <submittedName>
        <fullName evidence="3">Low molecular weight phosphatase family protein</fullName>
    </submittedName>
</protein>
<keyword evidence="4" id="KW-1185">Reference proteome</keyword>
<dbReference type="AlphaFoldDB" id="A0A399JFN1"/>
<evidence type="ECO:0000256" key="1">
    <source>
        <dbReference type="ARBA" id="ARBA00022849"/>
    </source>
</evidence>
<organism evidence="3 4">
    <name type="scientific">Galactobacter valiniphilus</name>
    <dbReference type="NCBI Taxonomy" id="2676122"/>
    <lineage>
        <taxon>Bacteria</taxon>
        <taxon>Bacillati</taxon>
        <taxon>Actinomycetota</taxon>
        <taxon>Actinomycetes</taxon>
        <taxon>Micrococcales</taxon>
        <taxon>Micrococcaceae</taxon>
        <taxon>Galactobacter</taxon>
    </lineage>
</organism>
<feature type="domain" description="Phosphotyrosine protein phosphatase I" evidence="2">
    <location>
        <begin position="6"/>
        <end position="134"/>
    </location>
</feature>
<dbReference type="SMART" id="SM00226">
    <property type="entry name" value="LMWPc"/>
    <property type="match status" value="1"/>
</dbReference>
<evidence type="ECO:0000259" key="2">
    <source>
        <dbReference type="SMART" id="SM00226"/>
    </source>
</evidence>
<keyword evidence="1" id="KW-0059">Arsenical resistance</keyword>
<dbReference type="InterPro" id="IPR036196">
    <property type="entry name" value="Ptyr_pPase_sf"/>
</dbReference>
<dbReference type="PANTHER" id="PTHR43428:SF1">
    <property type="entry name" value="ARSENATE REDUCTASE"/>
    <property type="match status" value="1"/>
</dbReference>
<dbReference type="InterPro" id="IPR023485">
    <property type="entry name" value="Ptyr_pPase"/>
</dbReference>
<dbReference type="Gene3D" id="3.40.50.2300">
    <property type="match status" value="1"/>
</dbReference>
<evidence type="ECO:0000313" key="4">
    <source>
        <dbReference type="Proteomes" id="UP000265419"/>
    </source>
</evidence>
<dbReference type="SUPFAM" id="SSF52788">
    <property type="entry name" value="Phosphotyrosine protein phosphatases I"/>
    <property type="match status" value="1"/>
</dbReference>
<dbReference type="Pfam" id="PF01451">
    <property type="entry name" value="LMWPc"/>
    <property type="match status" value="1"/>
</dbReference>
<proteinExistence type="predicted"/>